<comment type="function">
    <text evidence="1 8">Catalyzes the NADPH-dependent reduction of beta-ketoacyl-ACP substrates to beta-hydroxyacyl-ACP products, the first reductive step in the elongation cycle of fatty acid biosynthesis.</text>
</comment>
<evidence type="ECO:0000256" key="5">
    <source>
        <dbReference type="ARBA" id="ARBA00048508"/>
    </source>
</evidence>
<keyword evidence="3 7" id="KW-0521">NADP</keyword>
<evidence type="ECO:0000259" key="9">
    <source>
        <dbReference type="SMART" id="SM00822"/>
    </source>
</evidence>
<evidence type="ECO:0000256" key="2">
    <source>
        <dbReference type="ARBA" id="ARBA00006484"/>
    </source>
</evidence>
<feature type="active site" description="Proton acceptor" evidence="6">
    <location>
        <position position="155"/>
    </location>
</feature>
<sequence length="251" mass="26253">MSLEGRVALVTGGSRGIGRGIVEALAGDGAKVAFVYNSNSAAADEVVASMKEAGHEVMAIQADVRSKDAADKVIADVVEAWGSIDILVNNAGIIRDGLLAMMDADQWQDVIDTNLTSVFNFCQAATRQMMSQRYGRIINMSSVAADVSNPGQANYAASKGGVEGFTRCIATELARRGITANAVAPGFIETDMTQAVVEAAGKEIKKKIPCRRLGLPSDIANAVLFFAQESSSYVTGQIMKVDGGLTLGGIS</sequence>
<accession>A0A1P8WEQ8</accession>
<dbReference type="STRING" id="1891926.Fuma_02153"/>
<evidence type="ECO:0000256" key="1">
    <source>
        <dbReference type="ARBA" id="ARBA00002607"/>
    </source>
</evidence>
<reference evidence="10 11" key="1">
    <citation type="journal article" date="2016" name="Front. Microbiol.">
        <title>Fuerstia marisgermanicae gen. nov., sp. nov., an Unusual Member of the Phylum Planctomycetes from the German Wadden Sea.</title>
        <authorList>
            <person name="Kohn T."/>
            <person name="Heuer A."/>
            <person name="Jogler M."/>
            <person name="Vollmers J."/>
            <person name="Boedeker C."/>
            <person name="Bunk B."/>
            <person name="Rast P."/>
            <person name="Borchert D."/>
            <person name="Glockner I."/>
            <person name="Freese H.M."/>
            <person name="Klenk H.P."/>
            <person name="Overmann J."/>
            <person name="Kaster A.K."/>
            <person name="Rohde M."/>
            <person name="Wiegand S."/>
            <person name="Jogler C."/>
        </authorList>
    </citation>
    <scope>NUCLEOTIDE SEQUENCE [LARGE SCALE GENOMIC DNA]</scope>
    <source>
        <strain evidence="10 11">NH11</strain>
    </source>
</reference>
<evidence type="ECO:0000313" key="10">
    <source>
        <dbReference type="EMBL" id="APZ92542.1"/>
    </source>
</evidence>
<dbReference type="PROSITE" id="PS00061">
    <property type="entry name" value="ADH_SHORT"/>
    <property type="match status" value="1"/>
</dbReference>
<feature type="binding site" evidence="7">
    <location>
        <begin position="155"/>
        <end position="159"/>
    </location>
    <ligand>
        <name>NADP(+)</name>
        <dbReference type="ChEBI" id="CHEBI:58349"/>
    </ligand>
</feature>
<dbReference type="KEGG" id="fmr:Fuma_02153"/>
<dbReference type="PANTHER" id="PTHR42879:SF2">
    <property type="entry name" value="3-OXOACYL-[ACYL-CARRIER-PROTEIN] REDUCTASE FABG"/>
    <property type="match status" value="1"/>
</dbReference>
<evidence type="ECO:0000256" key="8">
    <source>
        <dbReference type="RuleBase" id="RU366074"/>
    </source>
</evidence>
<keyword evidence="8" id="KW-0443">Lipid metabolism</keyword>
<comment type="pathway">
    <text evidence="8">Lipid metabolism; fatty acid biosynthesis.</text>
</comment>
<dbReference type="InterPro" id="IPR057326">
    <property type="entry name" value="KR_dom"/>
</dbReference>
<dbReference type="PRINTS" id="PR00081">
    <property type="entry name" value="GDHRDH"/>
</dbReference>
<dbReference type="RefSeq" id="WP_077024151.1">
    <property type="nucleotide sequence ID" value="NZ_CP017641.1"/>
</dbReference>
<dbReference type="InterPro" id="IPR002347">
    <property type="entry name" value="SDR_fam"/>
</dbReference>
<evidence type="ECO:0000256" key="7">
    <source>
        <dbReference type="PIRSR" id="PIRSR611284-2"/>
    </source>
</evidence>
<dbReference type="OrthoDB" id="9803333at2"/>
<dbReference type="Gene3D" id="3.40.50.720">
    <property type="entry name" value="NAD(P)-binding Rossmann-like Domain"/>
    <property type="match status" value="1"/>
</dbReference>
<dbReference type="EC" id="1.1.1.100" evidence="8"/>
<feature type="binding site" evidence="7">
    <location>
        <position position="90"/>
    </location>
    <ligand>
        <name>NADP(+)</name>
        <dbReference type="ChEBI" id="CHEBI:58349"/>
    </ligand>
</feature>
<feature type="binding site" evidence="7">
    <location>
        <begin position="12"/>
        <end position="15"/>
    </location>
    <ligand>
        <name>NADP(+)</name>
        <dbReference type="ChEBI" id="CHEBI:58349"/>
    </ligand>
</feature>
<dbReference type="SMART" id="SM00822">
    <property type="entry name" value="PKS_KR"/>
    <property type="match status" value="1"/>
</dbReference>
<dbReference type="InterPro" id="IPR011284">
    <property type="entry name" value="3oxo_ACP_reduc"/>
</dbReference>
<evidence type="ECO:0000313" key="11">
    <source>
        <dbReference type="Proteomes" id="UP000187735"/>
    </source>
</evidence>
<dbReference type="GO" id="GO:0004316">
    <property type="term" value="F:3-oxoacyl-[acyl-carrier-protein] reductase (NADPH) activity"/>
    <property type="evidence" value="ECO:0007669"/>
    <property type="project" value="UniProtKB-UniRule"/>
</dbReference>
<organism evidence="10 11">
    <name type="scientific">Fuerstiella marisgermanici</name>
    <dbReference type="NCBI Taxonomy" id="1891926"/>
    <lineage>
        <taxon>Bacteria</taxon>
        <taxon>Pseudomonadati</taxon>
        <taxon>Planctomycetota</taxon>
        <taxon>Planctomycetia</taxon>
        <taxon>Planctomycetales</taxon>
        <taxon>Planctomycetaceae</taxon>
        <taxon>Fuerstiella</taxon>
    </lineage>
</organism>
<feature type="binding site" evidence="7">
    <location>
        <position position="188"/>
    </location>
    <ligand>
        <name>NADP(+)</name>
        <dbReference type="ChEBI" id="CHEBI:58349"/>
    </ligand>
</feature>
<comment type="subunit">
    <text evidence="8">Homotetramer.</text>
</comment>
<dbReference type="UniPathway" id="UPA00094"/>
<dbReference type="SUPFAM" id="SSF51735">
    <property type="entry name" value="NAD(P)-binding Rossmann-fold domains"/>
    <property type="match status" value="1"/>
</dbReference>
<keyword evidence="11" id="KW-1185">Reference proteome</keyword>
<comment type="catalytic activity">
    <reaction evidence="5 8">
        <text>a (3R)-hydroxyacyl-[ACP] + NADP(+) = a 3-oxoacyl-[ACP] + NADPH + H(+)</text>
        <dbReference type="Rhea" id="RHEA:17397"/>
        <dbReference type="Rhea" id="RHEA-COMP:9916"/>
        <dbReference type="Rhea" id="RHEA-COMP:9945"/>
        <dbReference type="ChEBI" id="CHEBI:15378"/>
        <dbReference type="ChEBI" id="CHEBI:57783"/>
        <dbReference type="ChEBI" id="CHEBI:58349"/>
        <dbReference type="ChEBI" id="CHEBI:78776"/>
        <dbReference type="ChEBI" id="CHEBI:78827"/>
        <dbReference type="EC" id="1.1.1.100"/>
    </reaction>
</comment>
<keyword evidence="8" id="KW-0444">Lipid biosynthesis</keyword>
<dbReference type="AlphaFoldDB" id="A0A1P8WEQ8"/>
<dbReference type="NCBIfam" id="TIGR01830">
    <property type="entry name" value="3oxo_ACP_reduc"/>
    <property type="match status" value="1"/>
</dbReference>
<evidence type="ECO:0000256" key="3">
    <source>
        <dbReference type="ARBA" id="ARBA00022857"/>
    </source>
</evidence>
<dbReference type="InterPro" id="IPR036291">
    <property type="entry name" value="NAD(P)-bd_dom_sf"/>
</dbReference>
<dbReference type="PANTHER" id="PTHR42879">
    <property type="entry name" value="3-OXOACYL-(ACYL-CARRIER-PROTEIN) REDUCTASE"/>
    <property type="match status" value="1"/>
</dbReference>
<dbReference type="GO" id="GO:0051287">
    <property type="term" value="F:NAD binding"/>
    <property type="evidence" value="ECO:0007669"/>
    <property type="project" value="UniProtKB-UniRule"/>
</dbReference>
<dbReference type="EMBL" id="CP017641">
    <property type="protein sequence ID" value="APZ92542.1"/>
    <property type="molecule type" value="Genomic_DNA"/>
</dbReference>
<dbReference type="InterPro" id="IPR020904">
    <property type="entry name" value="Sc_DH/Rdtase_CS"/>
</dbReference>
<gene>
    <name evidence="10" type="primary">fabG_4</name>
    <name evidence="10" type="ORF">Fuma_02153</name>
</gene>
<proteinExistence type="inferred from homology"/>
<dbReference type="GO" id="GO:0006633">
    <property type="term" value="P:fatty acid biosynthetic process"/>
    <property type="evidence" value="ECO:0007669"/>
    <property type="project" value="UniProtKB-UniPathway"/>
</dbReference>
<dbReference type="FunFam" id="3.40.50.720:FF:000115">
    <property type="entry name" value="3-oxoacyl-[acyl-carrier-protein] reductase FabG"/>
    <property type="match status" value="1"/>
</dbReference>
<dbReference type="InterPro" id="IPR050259">
    <property type="entry name" value="SDR"/>
</dbReference>
<dbReference type="NCBIfam" id="NF009466">
    <property type="entry name" value="PRK12826.1-2"/>
    <property type="match status" value="1"/>
</dbReference>
<dbReference type="PRINTS" id="PR00080">
    <property type="entry name" value="SDRFAMILY"/>
</dbReference>
<comment type="similarity">
    <text evidence="2 8">Belongs to the short-chain dehydrogenases/reductases (SDR) family.</text>
</comment>
<protein>
    <recommendedName>
        <fullName evidence="8">3-oxoacyl-[acyl-carrier-protein] reductase</fullName>
        <ecNumber evidence="8">1.1.1.100</ecNumber>
    </recommendedName>
</protein>
<name>A0A1P8WEQ8_9PLAN</name>
<evidence type="ECO:0000256" key="6">
    <source>
        <dbReference type="PIRSR" id="PIRSR611284-1"/>
    </source>
</evidence>
<dbReference type="Pfam" id="PF13561">
    <property type="entry name" value="adh_short_C2"/>
    <property type="match status" value="1"/>
</dbReference>
<dbReference type="Proteomes" id="UP000187735">
    <property type="component" value="Chromosome"/>
</dbReference>
<evidence type="ECO:0000256" key="4">
    <source>
        <dbReference type="ARBA" id="ARBA00023002"/>
    </source>
</evidence>
<keyword evidence="8" id="KW-0276">Fatty acid metabolism</keyword>
<feature type="domain" description="Ketoreductase" evidence="9">
    <location>
        <begin position="6"/>
        <end position="186"/>
    </location>
</feature>
<keyword evidence="4 8" id="KW-0560">Oxidoreductase</keyword>
<keyword evidence="8" id="KW-0275">Fatty acid biosynthesis</keyword>
<dbReference type="NCBIfam" id="NF005559">
    <property type="entry name" value="PRK07231.1"/>
    <property type="match status" value="1"/>
</dbReference>